<evidence type="ECO:0000313" key="3">
    <source>
        <dbReference type="Proteomes" id="UP000271889"/>
    </source>
</evidence>
<dbReference type="GO" id="GO:0003676">
    <property type="term" value="F:nucleic acid binding"/>
    <property type="evidence" value="ECO:0007669"/>
    <property type="project" value="InterPro"/>
</dbReference>
<dbReference type="AlphaFoldDB" id="A0A3P6RIU6"/>
<protein>
    <recommendedName>
        <fullName evidence="4">Integrase catalytic domain-containing protein</fullName>
    </recommendedName>
</protein>
<feature type="non-terminal residue" evidence="2">
    <location>
        <position position="298"/>
    </location>
</feature>
<evidence type="ECO:0000313" key="2">
    <source>
        <dbReference type="EMBL" id="VDK63222.1"/>
    </source>
</evidence>
<name>A0A3P6RIU6_CYLGO</name>
<dbReference type="InterPro" id="IPR012337">
    <property type="entry name" value="RNaseH-like_sf"/>
</dbReference>
<dbReference type="OrthoDB" id="775972at2759"/>
<proteinExistence type="predicted"/>
<dbReference type="InterPro" id="IPR052160">
    <property type="entry name" value="Gypsy_RT_Integrase-like"/>
</dbReference>
<evidence type="ECO:0000256" key="1">
    <source>
        <dbReference type="SAM" id="MobiDB-lite"/>
    </source>
</evidence>
<dbReference type="Gene3D" id="3.30.420.10">
    <property type="entry name" value="Ribonuclease H-like superfamily/Ribonuclease H"/>
    <property type="match status" value="1"/>
</dbReference>
<organism evidence="2 3">
    <name type="scientific">Cylicostephanus goldi</name>
    <name type="common">Nematode worm</name>
    <dbReference type="NCBI Taxonomy" id="71465"/>
    <lineage>
        <taxon>Eukaryota</taxon>
        <taxon>Metazoa</taxon>
        <taxon>Ecdysozoa</taxon>
        <taxon>Nematoda</taxon>
        <taxon>Chromadorea</taxon>
        <taxon>Rhabditida</taxon>
        <taxon>Rhabditina</taxon>
        <taxon>Rhabditomorpha</taxon>
        <taxon>Strongyloidea</taxon>
        <taxon>Strongylidae</taxon>
        <taxon>Cylicostephanus</taxon>
    </lineage>
</organism>
<reference evidence="2 3" key="1">
    <citation type="submission" date="2018-11" db="EMBL/GenBank/DDBJ databases">
        <authorList>
            <consortium name="Pathogen Informatics"/>
        </authorList>
    </citation>
    <scope>NUCLEOTIDE SEQUENCE [LARGE SCALE GENOMIC DNA]</scope>
</reference>
<feature type="region of interest" description="Disordered" evidence="1">
    <location>
        <begin position="220"/>
        <end position="239"/>
    </location>
</feature>
<dbReference type="SUPFAM" id="SSF53098">
    <property type="entry name" value="Ribonuclease H-like"/>
    <property type="match status" value="1"/>
</dbReference>
<dbReference type="PANTHER" id="PTHR47266">
    <property type="entry name" value="ENDONUCLEASE-RELATED"/>
    <property type="match status" value="1"/>
</dbReference>
<gene>
    <name evidence="2" type="ORF">CGOC_LOCUS5657</name>
</gene>
<accession>A0A3P6RIU6</accession>
<sequence length="298" mass="33864">MPGELAVASAIEETQWTKEVPVYRYNVADFIMSEGHLMLVDKDRLRKVVPPGQRKKLLEDAHYGRWAEECRECLRHNPQRAMVPPLKPIVTIKPFEVVGMDILEMGPKGIVPSKAASVVAHVFFERWVADGRQPKRVLSDQGGEFENKLMDELSKLLGIQPRENGITERFNQTIIAMLKKKVRVAVEWDKILPACHHRARVNRGVSLLFATRVRCTRPLRPGGGGPHADSTGICPRGKNDRMRDRMKAVYYREKGVNDCPSPPKVGNRVYMKIPGEKRSSRNSKLVNPWKGPYRVLKT</sequence>
<dbReference type="EMBL" id="UYRV01017456">
    <property type="protein sequence ID" value="VDK63222.1"/>
    <property type="molecule type" value="Genomic_DNA"/>
</dbReference>
<dbReference type="InterPro" id="IPR036397">
    <property type="entry name" value="RNaseH_sf"/>
</dbReference>
<keyword evidence="3" id="KW-1185">Reference proteome</keyword>
<dbReference type="Proteomes" id="UP000271889">
    <property type="component" value="Unassembled WGS sequence"/>
</dbReference>
<evidence type="ECO:0008006" key="4">
    <source>
        <dbReference type="Google" id="ProtNLM"/>
    </source>
</evidence>